<evidence type="ECO:0000259" key="5">
    <source>
        <dbReference type="Pfam" id="PF00251"/>
    </source>
</evidence>
<dbReference type="Gene3D" id="2.115.10.20">
    <property type="entry name" value="Glycosyl hydrolase domain, family 43"/>
    <property type="match status" value="1"/>
</dbReference>
<feature type="domain" description="Glycosyl hydrolase family 32 C-terminal" evidence="6">
    <location>
        <begin position="388"/>
        <end position="521"/>
    </location>
</feature>
<dbReference type="PANTHER" id="PTHR42800">
    <property type="entry name" value="EXOINULINASE INUD (AFU_ORTHOLOGUE AFUA_5G00480)"/>
    <property type="match status" value="1"/>
</dbReference>
<dbReference type="InterPro" id="IPR023296">
    <property type="entry name" value="Glyco_hydro_beta-prop_sf"/>
</dbReference>
<evidence type="ECO:0000259" key="6">
    <source>
        <dbReference type="Pfam" id="PF08244"/>
    </source>
</evidence>
<keyword evidence="2 4" id="KW-0378">Hydrolase</keyword>
<proteinExistence type="inferred from homology"/>
<evidence type="ECO:0000313" key="8">
    <source>
        <dbReference type="Proteomes" id="UP001597557"/>
    </source>
</evidence>
<dbReference type="Pfam" id="PF08244">
    <property type="entry name" value="Glyco_hydro_32C"/>
    <property type="match status" value="1"/>
</dbReference>
<dbReference type="InterPro" id="IPR013320">
    <property type="entry name" value="ConA-like_dom_sf"/>
</dbReference>
<dbReference type="Pfam" id="PF00251">
    <property type="entry name" value="Glyco_hydro_32N"/>
    <property type="match status" value="1"/>
</dbReference>
<dbReference type="SUPFAM" id="SSF49899">
    <property type="entry name" value="Concanavalin A-like lectins/glucanases"/>
    <property type="match status" value="1"/>
</dbReference>
<gene>
    <name evidence="7" type="ORF">ACFS5N_12770</name>
</gene>
<protein>
    <submittedName>
        <fullName evidence="7">Glycoside hydrolase family 32 protein</fullName>
    </submittedName>
</protein>
<dbReference type="EMBL" id="JBHUPD010000002">
    <property type="protein sequence ID" value="MFD2873350.1"/>
    <property type="molecule type" value="Genomic_DNA"/>
</dbReference>
<evidence type="ECO:0000256" key="3">
    <source>
        <dbReference type="ARBA" id="ARBA00023295"/>
    </source>
</evidence>
<evidence type="ECO:0000256" key="4">
    <source>
        <dbReference type="RuleBase" id="RU362110"/>
    </source>
</evidence>
<sequence>MHLPKQSVYVLTVQAMLRNKLITILLLLPAAKGYCQKQPVPTPLWRPQYHFTPEKNWTNDPNGLLFLNGEYQLYYQHNPFENKWGHMSWGHATSKDLISWKHLPVAIPEIVHPDTTTWIYSGSAVLDKNNTSGLGTKEKPPVVAIFTGDQPKQHKESQFIAYSNDNGISFKQYSSTPVIDLNKSDFRDPNVFWYEPTRQWIMTVSMVNEHMVRIYGSSNLKDWTKLSDFGPAGYTRNGWECPSLLPLVVDNDPKKVKWVMFVSSGGDHGPLIQYFVGDFDGTTFKDDNAGKLVLPVDYGDCFYAAIAWRDAPQNKKILLGWLQDGRRETYPWKGQMSIPHDLSLKTTDEGLRLVQEPSSVVTKAMGKYAAQKVLLTKNLPINDTRINLNKERPYSGNSYWINAEFEVTKDTKKVGFNIVENPDITKNVNVGYDAENGQLFIDCTISEMGNKSRQNLTQTAPMKPENGVVKIQVLVDNSSLEVFGNGGEKVISTMIYPDGNATNLSVFAEGKAAIKWMNIWDFNQKK</sequence>
<reference evidence="8" key="1">
    <citation type="journal article" date="2019" name="Int. J. Syst. Evol. Microbiol.">
        <title>The Global Catalogue of Microorganisms (GCM) 10K type strain sequencing project: providing services to taxonomists for standard genome sequencing and annotation.</title>
        <authorList>
            <consortium name="The Broad Institute Genomics Platform"/>
            <consortium name="The Broad Institute Genome Sequencing Center for Infectious Disease"/>
            <person name="Wu L."/>
            <person name="Ma J."/>
        </authorList>
    </citation>
    <scope>NUCLEOTIDE SEQUENCE [LARGE SCALE GENOMIC DNA]</scope>
    <source>
        <strain evidence="8">KCTC 22437</strain>
    </source>
</reference>
<dbReference type="InterPro" id="IPR013148">
    <property type="entry name" value="Glyco_hydro_32_N"/>
</dbReference>
<evidence type="ECO:0000256" key="2">
    <source>
        <dbReference type="ARBA" id="ARBA00022801"/>
    </source>
</evidence>
<dbReference type="InterPro" id="IPR001362">
    <property type="entry name" value="Glyco_hydro_32"/>
</dbReference>
<dbReference type="PANTHER" id="PTHR42800:SF1">
    <property type="entry name" value="EXOINULINASE INUD (AFU_ORTHOLOGUE AFUA_5G00480)"/>
    <property type="match status" value="1"/>
</dbReference>
<dbReference type="RefSeq" id="WP_377185990.1">
    <property type="nucleotide sequence ID" value="NZ_JBHUPD010000002.1"/>
</dbReference>
<accession>A0ABW5YEH4</accession>
<dbReference type="InterPro" id="IPR013189">
    <property type="entry name" value="Glyco_hydro_32_C"/>
</dbReference>
<organism evidence="7 8">
    <name type="scientific">Mucilaginibacter ximonensis</name>
    <dbReference type="NCBI Taxonomy" id="538021"/>
    <lineage>
        <taxon>Bacteria</taxon>
        <taxon>Pseudomonadati</taxon>
        <taxon>Bacteroidota</taxon>
        <taxon>Sphingobacteriia</taxon>
        <taxon>Sphingobacteriales</taxon>
        <taxon>Sphingobacteriaceae</taxon>
        <taxon>Mucilaginibacter</taxon>
    </lineage>
</organism>
<dbReference type="GO" id="GO:0016787">
    <property type="term" value="F:hydrolase activity"/>
    <property type="evidence" value="ECO:0007669"/>
    <property type="project" value="UniProtKB-KW"/>
</dbReference>
<dbReference type="CDD" id="cd18622">
    <property type="entry name" value="GH32_Inu-like"/>
    <property type="match status" value="1"/>
</dbReference>
<dbReference type="Proteomes" id="UP001597557">
    <property type="component" value="Unassembled WGS sequence"/>
</dbReference>
<keyword evidence="8" id="KW-1185">Reference proteome</keyword>
<comment type="caution">
    <text evidence="7">The sequence shown here is derived from an EMBL/GenBank/DDBJ whole genome shotgun (WGS) entry which is preliminary data.</text>
</comment>
<evidence type="ECO:0000256" key="1">
    <source>
        <dbReference type="ARBA" id="ARBA00009902"/>
    </source>
</evidence>
<evidence type="ECO:0000313" key="7">
    <source>
        <dbReference type="EMBL" id="MFD2873350.1"/>
    </source>
</evidence>
<dbReference type="Gene3D" id="2.60.120.560">
    <property type="entry name" value="Exo-inulinase, domain 1"/>
    <property type="match status" value="1"/>
</dbReference>
<keyword evidence="3 4" id="KW-0326">Glycosidase</keyword>
<comment type="similarity">
    <text evidence="1 4">Belongs to the glycosyl hydrolase 32 family.</text>
</comment>
<dbReference type="SUPFAM" id="SSF75005">
    <property type="entry name" value="Arabinanase/levansucrase/invertase"/>
    <property type="match status" value="1"/>
</dbReference>
<feature type="domain" description="Glycosyl hydrolase family 32 N-terminal" evidence="5">
    <location>
        <begin position="50"/>
        <end position="357"/>
    </location>
</feature>
<name>A0ABW5YEH4_9SPHI</name>
<dbReference type="SMART" id="SM00640">
    <property type="entry name" value="Glyco_32"/>
    <property type="match status" value="1"/>
</dbReference>